<dbReference type="GO" id="GO:0044331">
    <property type="term" value="P:cell-cell adhesion mediated by cadherin"/>
    <property type="evidence" value="ECO:0007669"/>
    <property type="project" value="TreeGrafter"/>
</dbReference>
<dbReference type="Gene3D" id="2.60.40.60">
    <property type="entry name" value="Cadherins"/>
    <property type="match status" value="4"/>
</dbReference>
<dbReference type="GO" id="GO:0005509">
    <property type="term" value="F:calcium ion binding"/>
    <property type="evidence" value="ECO:0007669"/>
    <property type="project" value="UniProtKB-UniRule"/>
</dbReference>
<dbReference type="InterPro" id="IPR015919">
    <property type="entry name" value="Cadherin-like_sf"/>
</dbReference>
<dbReference type="GO" id="GO:0005912">
    <property type="term" value="C:adherens junction"/>
    <property type="evidence" value="ECO:0007669"/>
    <property type="project" value="TreeGrafter"/>
</dbReference>
<name>A0A151MPQ0_ALLMI</name>
<evidence type="ECO:0000256" key="5">
    <source>
        <dbReference type="PROSITE-ProRule" id="PRU00043"/>
    </source>
</evidence>
<keyword evidence="3 5" id="KW-0106">Calcium</keyword>
<dbReference type="GO" id="GO:0016477">
    <property type="term" value="P:cell migration"/>
    <property type="evidence" value="ECO:0007669"/>
    <property type="project" value="TreeGrafter"/>
</dbReference>
<dbReference type="InterPro" id="IPR039808">
    <property type="entry name" value="Cadherin"/>
</dbReference>
<comment type="caution">
    <text evidence="9">The sequence shown here is derived from an EMBL/GenBank/DDBJ whole genome shotgun (WGS) entry which is preliminary data.</text>
</comment>
<dbReference type="PRINTS" id="PR00205">
    <property type="entry name" value="CADHERIN"/>
</dbReference>
<keyword evidence="4" id="KW-0472">Membrane</keyword>
<feature type="domain" description="Cadherin" evidence="8">
    <location>
        <begin position="36"/>
        <end position="129"/>
    </location>
</feature>
<keyword evidence="7" id="KW-0732">Signal</keyword>
<dbReference type="GO" id="GO:0007156">
    <property type="term" value="P:homophilic cell adhesion via plasma membrane adhesion molecules"/>
    <property type="evidence" value="ECO:0007669"/>
    <property type="project" value="InterPro"/>
</dbReference>
<keyword evidence="10" id="KW-1185">Reference proteome</keyword>
<dbReference type="Pfam" id="PF00028">
    <property type="entry name" value="Cadherin"/>
    <property type="match status" value="1"/>
</dbReference>
<dbReference type="SUPFAM" id="SSF49313">
    <property type="entry name" value="Cadherin-like"/>
    <property type="match status" value="3"/>
</dbReference>
<dbReference type="GO" id="GO:0007043">
    <property type="term" value="P:cell-cell junction assembly"/>
    <property type="evidence" value="ECO:0007669"/>
    <property type="project" value="TreeGrafter"/>
</dbReference>
<proteinExistence type="predicted"/>
<feature type="domain" description="Cadherin" evidence="8">
    <location>
        <begin position="139"/>
        <end position="234"/>
    </location>
</feature>
<evidence type="ECO:0000313" key="10">
    <source>
        <dbReference type="Proteomes" id="UP000050525"/>
    </source>
</evidence>
<dbReference type="PANTHER" id="PTHR24027:SF431">
    <property type="entry name" value="CADHERIN-RELATED FAMILY MEMBER 5-LIKE ISOFORM X1"/>
    <property type="match status" value="1"/>
</dbReference>
<reference evidence="9 10" key="1">
    <citation type="journal article" date="2012" name="Genome Biol.">
        <title>Sequencing three crocodilian genomes to illuminate the evolution of archosaurs and amniotes.</title>
        <authorList>
            <person name="St John J.A."/>
            <person name="Braun E.L."/>
            <person name="Isberg S.R."/>
            <person name="Miles L.G."/>
            <person name="Chong A.Y."/>
            <person name="Gongora J."/>
            <person name="Dalzell P."/>
            <person name="Moran C."/>
            <person name="Bed'hom B."/>
            <person name="Abzhanov A."/>
            <person name="Burgess S.C."/>
            <person name="Cooksey A.M."/>
            <person name="Castoe T.A."/>
            <person name="Crawford N.G."/>
            <person name="Densmore L.D."/>
            <person name="Drew J.C."/>
            <person name="Edwards S.V."/>
            <person name="Faircloth B.C."/>
            <person name="Fujita M.K."/>
            <person name="Greenwold M.J."/>
            <person name="Hoffmann F.G."/>
            <person name="Howard J.M."/>
            <person name="Iguchi T."/>
            <person name="Janes D.E."/>
            <person name="Khan S.Y."/>
            <person name="Kohno S."/>
            <person name="de Koning A.J."/>
            <person name="Lance S.L."/>
            <person name="McCarthy F.M."/>
            <person name="McCormack J.E."/>
            <person name="Merchant M.E."/>
            <person name="Peterson D.G."/>
            <person name="Pollock D.D."/>
            <person name="Pourmand N."/>
            <person name="Raney B.J."/>
            <person name="Roessler K.A."/>
            <person name="Sanford J.R."/>
            <person name="Sawyer R.H."/>
            <person name="Schmidt C.J."/>
            <person name="Triplett E.W."/>
            <person name="Tuberville T.D."/>
            <person name="Venegas-Anaya M."/>
            <person name="Howard J.T."/>
            <person name="Jarvis E.D."/>
            <person name="Guillette L.J.Jr."/>
            <person name="Glenn T.C."/>
            <person name="Green R.E."/>
            <person name="Ray D.A."/>
        </authorList>
    </citation>
    <scope>NUCLEOTIDE SEQUENCE [LARGE SCALE GENOMIC DNA]</scope>
    <source>
        <strain evidence="9">KSC_2009_1</strain>
    </source>
</reference>
<feature type="signal peptide" evidence="7">
    <location>
        <begin position="1"/>
        <end position="24"/>
    </location>
</feature>
<evidence type="ECO:0000259" key="8">
    <source>
        <dbReference type="PROSITE" id="PS50268"/>
    </source>
</evidence>
<organism evidence="9 10">
    <name type="scientific">Alligator mississippiensis</name>
    <name type="common">American alligator</name>
    <dbReference type="NCBI Taxonomy" id="8496"/>
    <lineage>
        <taxon>Eukaryota</taxon>
        <taxon>Metazoa</taxon>
        <taxon>Chordata</taxon>
        <taxon>Craniata</taxon>
        <taxon>Vertebrata</taxon>
        <taxon>Euteleostomi</taxon>
        <taxon>Archelosauria</taxon>
        <taxon>Archosauria</taxon>
        <taxon>Crocodylia</taxon>
        <taxon>Alligatoridae</taxon>
        <taxon>Alligatorinae</taxon>
        <taxon>Alligator</taxon>
    </lineage>
</organism>
<sequence>MPGGAGSALLLALSLSFHLSPAAPDQCSKGSNVFTELPENSANGTAVATLALPAAGSVKLCLSGADATWFYLDGRTVRLQAAPGAPLDREALESPVLMVALTCSEDGFSPVEYRLVVQVLNENDNRPRFQPGPELTHNVSELVAVNSVVFTTQAEDGDGDTLVYVIDGASADAKHFRIDLPNSGRIVLAKALDFETRRQLDFVVHAVMNTKERYKASAHIHVNVLDGDDQYPQFLPCRALLPATASVCLSPIYTANITAGRAQVRPLHFLPGAIHAEDGDHGLKAAITYSLLPGPYSGWFHVNNATGAVTLLRPLDGPGLPPAVTLQVMAAQVNDATKFAVAEARVRVLAPNRHPPRFAHPRYPAFVRQGPRTATLATTYGGRVLALHAADRDFPDGFNPWIRYRLALPANASELFQLMPNGLLVARADQLQPSQHFLLQVIARDEESGEVTNTTVDIEVLRPGQAAPQDPVEAGQEQSPPDVAVITRMSPWTGHP</sequence>
<dbReference type="CDD" id="cd11304">
    <property type="entry name" value="Cadherin_repeat"/>
    <property type="match status" value="3"/>
</dbReference>
<evidence type="ECO:0000256" key="6">
    <source>
        <dbReference type="SAM" id="MobiDB-lite"/>
    </source>
</evidence>
<feature type="chain" id="PRO_5007585341" description="Cadherin domain-containing protein" evidence="7">
    <location>
        <begin position="25"/>
        <end position="496"/>
    </location>
</feature>
<comment type="subcellular location">
    <subcellularLocation>
        <location evidence="1">Membrane</location>
    </subcellularLocation>
</comment>
<feature type="region of interest" description="Disordered" evidence="6">
    <location>
        <begin position="464"/>
        <end position="496"/>
    </location>
</feature>
<evidence type="ECO:0000256" key="2">
    <source>
        <dbReference type="ARBA" id="ARBA00022737"/>
    </source>
</evidence>
<dbReference type="EMBL" id="AKHW03005538">
    <property type="protein sequence ID" value="KYO26370.1"/>
    <property type="molecule type" value="Genomic_DNA"/>
</dbReference>
<evidence type="ECO:0000256" key="4">
    <source>
        <dbReference type="ARBA" id="ARBA00023136"/>
    </source>
</evidence>
<evidence type="ECO:0000256" key="1">
    <source>
        <dbReference type="ARBA" id="ARBA00004370"/>
    </source>
</evidence>
<dbReference type="GO" id="GO:0045296">
    <property type="term" value="F:cadherin binding"/>
    <property type="evidence" value="ECO:0007669"/>
    <property type="project" value="TreeGrafter"/>
</dbReference>
<dbReference type="GO" id="GO:0000902">
    <property type="term" value="P:cell morphogenesis"/>
    <property type="evidence" value="ECO:0007669"/>
    <property type="project" value="TreeGrafter"/>
</dbReference>
<dbReference type="GO" id="GO:0008013">
    <property type="term" value="F:beta-catenin binding"/>
    <property type="evidence" value="ECO:0007669"/>
    <property type="project" value="TreeGrafter"/>
</dbReference>
<evidence type="ECO:0000256" key="7">
    <source>
        <dbReference type="SAM" id="SignalP"/>
    </source>
</evidence>
<accession>A0A151MPQ0</accession>
<protein>
    <recommendedName>
        <fullName evidence="8">Cadherin domain-containing protein</fullName>
    </recommendedName>
</protein>
<dbReference type="PANTHER" id="PTHR24027">
    <property type="entry name" value="CADHERIN-23"/>
    <property type="match status" value="1"/>
</dbReference>
<keyword evidence="2" id="KW-0677">Repeat</keyword>
<dbReference type="GO" id="GO:0016339">
    <property type="term" value="P:calcium-dependent cell-cell adhesion via plasma membrane cell adhesion molecules"/>
    <property type="evidence" value="ECO:0007669"/>
    <property type="project" value="TreeGrafter"/>
</dbReference>
<evidence type="ECO:0000256" key="3">
    <source>
        <dbReference type="ARBA" id="ARBA00022837"/>
    </source>
</evidence>
<feature type="domain" description="Cadherin" evidence="8">
    <location>
        <begin position="249"/>
        <end position="358"/>
    </location>
</feature>
<gene>
    <name evidence="9" type="ORF">Y1Q_0013926</name>
</gene>
<dbReference type="GO" id="GO:0034332">
    <property type="term" value="P:adherens junction organization"/>
    <property type="evidence" value="ECO:0007669"/>
    <property type="project" value="TreeGrafter"/>
</dbReference>
<dbReference type="InterPro" id="IPR002126">
    <property type="entry name" value="Cadherin-like_dom"/>
</dbReference>
<dbReference type="PROSITE" id="PS50268">
    <property type="entry name" value="CADHERIN_2"/>
    <property type="match status" value="3"/>
</dbReference>
<dbReference type="SMART" id="SM00112">
    <property type="entry name" value="CA"/>
    <property type="match status" value="4"/>
</dbReference>
<evidence type="ECO:0000313" key="9">
    <source>
        <dbReference type="EMBL" id="KYO26370.1"/>
    </source>
</evidence>
<dbReference type="Proteomes" id="UP000050525">
    <property type="component" value="Unassembled WGS sequence"/>
</dbReference>
<dbReference type="GO" id="GO:0016342">
    <property type="term" value="C:catenin complex"/>
    <property type="evidence" value="ECO:0007669"/>
    <property type="project" value="TreeGrafter"/>
</dbReference>
<dbReference type="AlphaFoldDB" id="A0A151MPQ0"/>